<feature type="domain" description="Arginine repressor C-terminal" evidence="8">
    <location>
        <begin position="82"/>
        <end position="148"/>
    </location>
</feature>
<dbReference type="InterPro" id="IPR036388">
    <property type="entry name" value="WH-like_DNA-bd_sf"/>
</dbReference>
<evidence type="ECO:0000259" key="8">
    <source>
        <dbReference type="Pfam" id="PF02863"/>
    </source>
</evidence>
<keyword evidence="3" id="KW-0963">Cytoplasm</keyword>
<dbReference type="InterPro" id="IPR020899">
    <property type="entry name" value="Arg_repress_C"/>
</dbReference>
<keyword evidence="5" id="KW-0238">DNA-binding</keyword>
<dbReference type="InterPro" id="IPR020900">
    <property type="entry name" value="Arg_repress_DNA-bd"/>
</dbReference>
<dbReference type="GO" id="GO:0003700">
    <property type="term" value="F:DNA-binding transcription factor activity"/>
    <property type="evidence" value="ECO:0007669"/>
    <property type="project" value="InterPro"/>
</dbReference>
<dbReference type="Pfam" id="PF02863">
    <property type="entry name" value="Arg_repressor_C"/>
    <property type="match status" value="1"/>
</dbReference>
<dbReference type="SUPFAM" id="SSF46785">
    <property type="entry name" value="Winged helix' DNA-binding domain"/>
    <property type="match status" value="1"/>
</dbReference>
<protein>
    <submittedName>
        <fullName evidence="9">Arginine pathway regulatory protein ArgR, repressor of arg regulon</fullName>
    </submittedName>
</protein>
<dbReference type="HAMAP" id="MF_00173">
    <property type="entry name" value="Arg_repressor"/>
    <property type="match status" value="1"/>
</dbReference>
<dbReference type="AlphaFoldDB" id="A0A3B0SL95"/>
<evidence type="ECO:0000256" key="1">
    <source>
        <dbReference type="ARBA" id="ARBA00004496"/>
    </source>
</evidence>
<keyword evidence="4" id="KW-0805">Transcription regulation</keyword>
<evidence type="ECO:0000256" key="2">
    <source>
        <dbReference type="ARBA" id="ARBA00008316"/>
    </source>
</evidence>
<organism evidence="9">
    <name type="scientific">hydrothermal vent metagenome</name>
    <dbReference type="NCBI Taxonomy" id="652676"/>
    <lineage>
        <taxon>unclassified sequences</taxon>
        <taxon>metagenomes</taxon>
        <taxon>ecological metagenomes</taxon>
    </lineage>
</organism>
<dbReference type="Pfam" id="PF01316">
    <property type="entry name" value="Arg_repressor"/>
    <property type="match status" value="1"/>
</dbReference>
<dbReference type="InterPro" id="IPR036251">
    <property type="entry name" value="Arg_repress_C_sf"/>
</dbReference>
<dbReference type="GO" id="GO:0034618">
    <property type="term" value="F:arginine binding"/>
    <property type="evidence" value="ECO:0007669"/>
    <property type="project" value="InterPro"/>
</dbReference>
<evidence type="ECO:0000256" key="4">
    <source>
        <dbReference type="ARBA" id="ARBA00023015"/>
    </source>
</evidence>
<dbReference type="GO" id="GO:0006525">
    <property type="term" value="P:arginine metabolic process"/>
    <property type="evidence" value="ECO:0007669"/>
    <property type="project" value="InterPro"/>
</dbReference>
<dbReference type="PANTHER" id="PTHR34471">
    <property type="entry name" value="ARGININE REPRESSOR"/>
    <property type="match status" value="1"/>
</dbReference>
<evidence type="ECO:0000256" key="6">
    <source>
        <dbReference type="ARBA" id="ARBA00023163"/>
    </source>
</evidence>
<keyword evidence="6" id="KW-0804">Transcription</keyword>
<proteinExistence type="inferred from homology"/>
<evidence type="ECO:0000259" key="7">
    <source>
        <dbReference type="Pfam" id="PF01316"/>
    </source>
</evidence>
<dbReference type="Gene3D" id="1.10.10.10">
    <property type="entry name" value="Winged helix-like DNA-binding domain superfamily/Winged helix DNA-binding domain"/>
    <property type="match status" value="1"/>
</dbReference>
<dbReference type="GO" id="GO:0051259">
    <property type="term" value="P:protein complex oligomerization"/>
    <property type="evidence" value="ECO:0007669"/>
    <property type="project" value="InterPro"/>
</dbReference>
<dbReference type="GO" id="GO:0003677">
    <property type="term" value="F:DNA binding"/>
    <property type="evidence" value="ECO:0007669"/>
    <property type="project" value="UniProtKB-KW"/>
</dbReference>
<dbReference type="EMBL" id="UOEK01000342">
    <property type="protein sequence ID" value="VAW06218.1"/>
    <property type="molecule type" value="Genomic_DNA"/>
</dbReference>
<reference evidence="9" key="1">
    <citation type="submission" date="2018-06" db="EMBL/GenBank/DDBJ databases">
        <authorList>
            <person name="Zhirakovskaya E."/>
        </authorList>
    </citation>
    <scope>NUCLEOTIDE SEQUENCE</scope>
</reference>
<evidence type="ECO:0000313" key="9">
    <source>
        <dbReference type="EMBL" id="VAW06218.1"/>
    </source>
</evidence>
<dbReference type="PANTHER" id="PTHR34471:SF1">
    <property type="entry name" value="ARGININE REPRESSOR"/>
    <property type="match status" value="1"/>
</dbReference>
<sequence>MTGTAARRRAIRRLIRSRAIDNQSSLVELLETEGHVVTQATVSRDLDVIGAAKVRRKDGVYLYQLAEQPTKDVADRALTRAMKDFVVSIAVSINLVVLRTPPGAANLVGGAIDHAGIDGVLGTVAGDDTVMVICTEQRGAKAVARELEQIGTTR</sequence>
<accession>A0A3B0SL95</accession>
<evidence type="ECO:0000256" key="3">
    <source>
        <dbReference type="ARBA" id="ARBA00022490"/>
    </source>
</evidence>
<dbReference type="NCBIfam" id="TIGR01529">
    <property type="entry name" value="argR_whole"/>
    <property type="match status" value="1"/>
</dbReference>
<gene>
    <name evidence="9" type="ORF">MNBD_ACTINO02-1902</name>
</gene>
<dbReference type="InterPro" id="IPR001669">
    <property type="entry name" value="Arg_repress"/>
</dbReference>
<comment type="subcellular location">
    <subcellularLocation>
        <location evidence="1">Cytoplasm</location>
    </subcellularLocation>
</comment>
<dbReference type="Gene3D" id="3.30.1360.40">
    <property type="match status" value="1"/>
</dbReference>
<evidence type="ECO:0000256" key="5">
    <source>
        <dbReference type="ARBA" id="ARBA00023125"/>
    </source>
</evidence>
<dbReference type="GO" id="GO:0005737">
    <property type="term" value="C:cytoplasm"/>
    <property type="evidence" value="ECO:0007669"/>
    <property type="project" value="UniProtKB-SubCell"/>
</dbReference>
<comment type="similarity">
    <text evidence="2">Belongs to the ArgR family.</text>
</comment>
<dbReference type="InterPro" id="IPR036390">
    <property type="entry name" value="WH_DNA-bd_sf"/>
</dbReference>
<name>A0A3B0SL95_9ZZZZ</name>
<dbReference type="PRINTS" id="PR01467">
    <property type="entry name" value="ARGREPRESSOR"/>
</dbReference>
<dbReference type="SUPFAM" id="SSF55252">
    <property type="entry name" value="C-terminal domain of arginine repressor"/>
    <property type="match status" value="1"/>
</dbReference>
<feature type="domain" description="Arginine repressor DNA-binding" evidence="7">
    <location>
        <begin position="6"/>
        <end position="68"/>
    </location>
</feature>